<evidence type="ECO:0000313" key="3">
    <source>
        <dbReference type="Proteomes" id="UP001199644"/>
    </source>
</evidence>
<proteinExistence type="predicted"/>
<feature type="transmembrane region" description="Helical" evidence="1">
    <location>
        <begin position="6"/>
        <end position="31"/>
    </location>
</feature>
<keyword evidence="1" id="KW-1133">Transmembrane helix</keyword>
<keyword evidence="1" id="KW-0812">Transmembrane</keyword>
<dbReference type="AlphaFoldDB" id="A0AAW5EKE1"/>
<evidence type="ECO:0000313" key="2">
    <source>
        <dbReference type="EMBL" id="MCH3853620.1"/>
    </source>
</evidence>
<comment type="caution">
    <text evidence="2">The sequence shown here is derived from an EMBL/GenBank/DDBJ whole genome shotgun (WGS) entry which is preliminary data.</text>
</comment>
<feature type="non-terminal residue" evidence="2">
    <location>
        <position position="1"/>
    </location>
</feature>
<keyword evidence="1" id="KW-0472">Membrane</keyword>
<sequence>DQFKGLLGYQIVFALMGFFAICGVIITTILLRMIAKKKTLQEVA</sequence>
<gene>
    <name evidence="2" type="ORF">LZC39_16145</name>
</gene>
<organism evidence="2 3">
    <name type="scientific">Campylobacter jejuni</name>
    <dbReference type="NCBI Taxonomy" id="197"/>
    <lineage>
        <taxon>Bacteria</taxon>
        <taxon>Pseudomonadati</taxon>
        <taxon>Campylobacterota</taxon>
        <taxon>Epsilonproteobacteria</taxon>
        <taxon>Campylobacterales</taxon>
        <taxon>Campylobacteraceae</taxon>
        <taxon>Campylobacter</taxon>
    </lineage>
</organism>
<dbReference type="EMBL" id="JAJUOL010001128">
    <property type="protein sequence ID" value="MCH3853620.1"/>
    <property type="molecule type" value="Genomic_DNA"/>
</dbReference>
<evidence type="ECO:0000256" key="1">
    <source>
        <dbReference type="SAM" id="Phobius"/>
    </source>
</evidence>
<name>A0AAW5EKE1_CAMJU</name>
<reference evidence="2" key="1">
    <citation type="submission" date="2021-12" db="EMBL/GenBank/DDBJ databases">
        <title>Prevalence of phenicol resistance gene fexA in Campylobacter isolated from poultry supply chain.</title>
        <authorList>
            <person name="Tang B."/>
            <person name="Zheng X."/>
            <person name="Lin J."/>
            <person name="Lin R."/>
            <person name="Yang H."/>
            <person name="Shen Z."/>
            <person name="Xia F."/>
        </authorList>
    </citation>
    <scope>NUCLEOTIDE SEQUENCE</scope>
    <source>
        <strain evidence="2">CJHN2011004</strain>
    </source>
</reference>
<accession>A0AAW5EKE1</accession>
<dbReference type="Proteomes" id="UP001199644">
    <property type="component" value="Unassembled WGS sequence"/>
</dbReference>
<protein>
    <submittedName>
        <fullName evidence="2">MFS transporter</fullName>
    </submittedName>
</protein>